<gene>
    <name evidence="2" type="ORF">DBR06_SOUSAS35410050</name>
</gene>
<dbReference type="InterPro" id="IPR011029">
    <property type="entry name" value="DEATH-like_dom_sf"/>
</dbReference>
<feature type="non-terminal residue" evidence="2">
    <location>
        <position position="87"/>
    </location>
</feature>
<evidence type="ECO:0000313" key="2">
    <source>
        <dbReference type="EMBL" id="TEA36526.1"/>
    </source>
</evidence>
<name>A0A484GN13_SOUCH</name>
<evidence type="ECO:0000313" key="3">
    <source>
        <dbReference type="Proteomes" id="UP000295264"/>
    </source>
</evidence>
<sequence length="87" mass="9784">TEARAAAAREVLLAALEDLSQERLKRFRHKLRDAPLHGRRKPWGRLEGTDAVDLAEHLIHFDGPERALDAARKTLKRAGVRDVATLL</sequence>
<dbReference type="SMART" id="SM01289">
    <property type="entry name" value="PYRIN"/>
    <property type="match status" value="1"/>
</dbReference>
<dbReference type="FunFam" id="1.10.533.10:FF:000069">
    <property type="entry name" value="NACHT, LRR and PYD domains-containing protein 6"/>
    <property type="match status" value="1"/>
</dbReference>
<evidence type="ECO:0000259" key="1">
    <source>
        <dbReference type="PROSITE" id="PS50824"/>
    </source>
</evidence>
<organism evidence="2 3">
    <name type="scientific">Sousa chinensis</name>
    <name type="common">Indo-pacific humpbacked dolphin</name>
    <name type="synonym">Steno chinensis</name>
    <dbReference type="NCBI Taxonomy" id="103600"/>
    <lineage>
        <taxon>Eukaryota</taxon>
        <taxon>Metazoa</taxon>
        <taxon>Chordata</taxon>
        <taxon>Craniata</taxon>
        <taxon>Vertebrata</taxon>
        <taxon>Euteleostomi</taxon>
        <taxon>Mammalia</taxon>
        <taxon>Eutheria</taxon>
        <taxon>Laurasiatheria</taxon>
        <taxon>Artiodactyla</taxon>
        <taxon>Whippomorpha</taxon>
        <taxon>Cetacea</taxon>
        <taxon>Odontoceti</taxon>
        <taxon>Delphinidae</taxon>
        <taxon>Sousa</taxon>
    </lineage>
</organism>
<dbReference type="SUPFAM" id="SSF47986">
    <property type="entry name" value="DEATH domain"/>
    <property type="match status" value="1"/>
</dbReference>
<comment type="caution">
    <text evidence="2">The sequence shown here is derived from an EMBL/GenBank/DDBJ whole genome shotgun (WGS) entry which is preliminary data.</text>
</comment>
<keyword evidence="3" id="KW-1185">Reference proteome</keyword>
<dbReference type="AlphaFoldDB" id="A0A484GN13"/>
<dbReference type="EMBL" id="QWLN02006062">
    <property type="protein sequence ID" value="TEA36526.1"/>
    <property type="molecule type" value="Genomic_DNA"/>
</dbReference>
<dbReference type="InterPro" id="IPR004020">
    <property type="entry name" value="DAPIN"/>
</dbReference>
<feature type="domain" description="Pyrin" evidence="1">
    <location>
        <begin position="4"/>
        <end position="87"/>
    </location>
</feature>
<reference evidence="2 3" key="1">
    <citation type="journal article" date="2018" name="Genomics">
        <title>Molecular footprints of inshore aquatic adaptation in Indo-Pacific humpback dolphin (Sousa chinensis).</title>
        <authorList>
            <person name="Ming Y."/>
            <person name="Jian J."/>
            <person name="Yu F."/>
            <person name="Yu X."/>
            <person name="Wang J."/>
            <person name="Liu W."/>
        </authorList>
    </citation>
    <scope>NUCLEOTIDE SEQUENCE [LARGE SCALE GENOMIC DNA]</scope>
    <source>
        <strain evidence="2">MY-2018</strain>
        <tissue evidence="2">Skin</tissue>
    </source>
</reference>
<protein>
    <recommendedName>
        <fullName evidence="1">Pyrin domain-containing protein</fullName>
    </recommendedName>
</protein>
<accession>A0A484GN13</accession>
<dbReference type="PROSITE" id="PS50824">
    <property type="entry name" value="DAPIN"/>
    <property type="match status" value="1"/>
</dbReference>
<dbReference type="Pfam" id="PF02758">
    <property type="entry name" value="PYRIN"/>
    <property type="match status" value="1"/>
</dbReference>
<proteinExistence type="predicted"/>
<dbReference type="Gene3D" id="1.10.533.10">
    <property type="entry name" value="Death Domain, Fas"/>
    <property type="match status" value="1"/>
</dbReference>
<dbReference type="Proteomes" id="UP000295264">
    <property type="component" value="Unassembled WGS sequence"/>
</dbReference>
<feature type="non-terminal residue" evidence="2">
    <location>
        <position position="1"/>
    </location>
</feature>